<evidence type="ECO:0000259" key="1">
    <source>
        <dbReference type="Pfam" id="PF09537"/>
    </source>
</evidence>
<dbReference type="Proteomes" id="UP000077763">
    <property type="component" value="Unassembled WGS sequence"/>
</dbReference>
<dbReference type="EMBL" id="LUUH01000100">
    <property type="protein sequence ID" value="OAH97428.1"/>
    <property type="molecule type" value="Genomic_DNA"/>
</dbReference>
<dbReference type="Gene3D" id="1.20.1260.10">
    <property type="match status" value="1"/>
</dbReference>
<sequence>MSHIPLINSLLQNELSAVAAYQQALNKFRKETALGEMDVLMCSFEEHKAAVFSLQGKIQQLGGTVVQDSGAWGTWAQIVIVCANLLGKQAALKALREGELTGLEEYEKALQDHELPTEIRGLLETKLLPAQQRHMRTLDSLLNAVMA</sequence>
<dbReference type="InterPro" id="IPR012347">
    <property type="entry name" value="Ferritin-like"/>
</dbReference>
<dbReference type="RefSeq" id="WP_064038601.1">
    <property type="nucleotide sequence ID" value="NZ_LUUH01000100.1"/>
</dbReference>
<feature type="domain" description="DUF2383" evidence="1">
    <location>
        <begin position="7"/>
        <end position="111"/>
    </location>
</feature>
<comment type="caution">
    <text evidence="2">The sequence shown here is derived from an EMBL/GenBank/DDBJ whole genome shotgun (WGS) entry which is preliminary data.</text>
</comment>
<dbReference type="AlphaFoldDB" id="A0A177LY11"/>
<proteinExistence type="predicted"/>
<evidence type="ECO:0000313" key="3">
    <source>
        <dbReference type="Proteomes" id="UP000077763"/>
    </source>
</evidence>
<gene>
    <name evidence="2" type="ORF">A1353_22810</name>
</gene>
<dbReference type="SUPFAM" id="SSF47240">
    <property type="entry name" value="Ferritin-like"/>
    <property type="match status" value="1"/>
</dbReference>
<reference evidence="2 3" key="1">
    <citation type="submission" date="2016-03" db="EMBL/GenBank/DDBJ databases">
        <authorList>
            <person name="Ploux O."/>
        </authorList>
    </citation>
    <scope>NUCLEOTIDE SEQUENCE [LARGE SCALE GENOMIC DNA]</scope>
    <source>
        <strain evidence="2 3">R-45371</strain>
    </source>
</reference>
<accession>A0A177LY11</accession>
<organism evidence="2 3">
    <name type="scientific">Methylomonas methanica</name>
    <dbReference type="NCBI Taxonomy" id="421"/>
    <lineage>
        <taxon>Bacteria</taxon>
        <taxon>Pseudomonadati</taxon>
        <taxon>Pseudomonadota</taxon>
        <taxon>Gammaproteobacteria</taxon>
        <taxon>Methylococcales</taxon>
        <taxon>Methylococcaceae</taxon>
        <taxon>Methylomonas</taxon>
    </lineage>
</organism>
<evidence type="ECO:0000313" key="2">
    <source>
        <dbReference type="EMBL" id="OAH97428.1"/>
    </source>
</evidence>
<protein>
    <recommendedName>
        <fullName evidence="1">DUF2383 domain-containing protein</fullName>
    </recommendedName>
</protein>
<name>A0A177LY11_METMH</name>
<dbReference type="InterPro" id="IPR009078">
    <property type="entry name" value="Ferritin-like_SF"/>
</dbReference>
<dbReference type="Pfam" id="PF09537">
    <property type="entry name" value="DUF2383"/>
    <property type="match status" value="1"/>
</dbReference>
<dbReference type="InterPro" id="IPR019052">
    <property type="entry name" value="DUF2383"/>
</dbReference>